<organism evidence="1">
    <name type="scientific">bioreactor metagenome</name>
    <dbReference type="NCBI Taxonomy" id="1076179"/>
    <lineage>
        <taxon>unclassified sequences</taxon>
        <taxon>metagenomes</taxon>
        <taxon>ecological metagenomes</taxon>
    </lineage>
</organism>
<dbReference type="EMBL" id="VSSQ01002722">
    <property type="protein sequence ID" value="MPM17051.1"/>
    <property type="molecule type" value="Genomic_DNA"/>
</dbReference>
<dbReference type="AlphaFoldDB" id="A0A644XML9"/>
<proteinExistence type="predicted"/>
<comment type="caution">
    <text evidence="1">The sequence shown here is derived from an EMBL/GenBank/DDBJ whole genome shotgun (WGS) entry which is preliminary data.</text>
</comment>
<name>A0A644XML9_9ZZZZ</name>
<protein>
    <submittedName>
        <fullName evidence="1">Uncharacterized protein</fullName>
    </submittedName>
</protein>
<accession>A0A644XML9</accession>
<gene>
    <name evidence="1" type="ORF">SDC9_63435</name>
</gene>
<sequence>MLKQLTQYDDEFKKNVVMFASPKHKELHFYQN</sequence>
<reference evidence="1" key="1">
    <citation type="submission" date="2019-08" db="EMBL/GenBank/DDBJ databases">
        <authorList>
            <person name="Kucharzyk K."/>
            <person name="Murdoch R.W."/>
            <person name="Higgins S."/>
            <person name="Loffler F."/>
        </authorList>
    </citation>
    <scope>NUCLEOTIDE SEQUENCE</scope>
</reference>
<evidence type="ECO:0000313" key="1">
    <source>
        <dbReference type="EMBL" id="MPM17051.1"/>
    </source>
</evidence>